<dbReference type="GO" id="GO:0060228">
    <property type="term" value="F:phosphatidylcholine-sterol O-acyltransferase activator activity"/>
    <property type="evidence" value="ECO:0007669"/>
    <property type="project" value="TreeGrafter"/>
</dbReference>
<dbReference type="PANTHER" id="PTHR18976:SF11">
    <property type="entry name" value="APOLIPOPROTEIN A-I"/>
    <property type="match status" value="1"/>
</dbReference>
<evidence type="ECO:0000256" key="3">
    <source>
        <dbReference type="ARBA" id="ARBA00022448"/>
    </source>
</evidence>
<keyword evidence="10" id="KW-0443">Lipid metabolism</keyword>
<dbReference type="GO" id="GO:0034361">
    <property type="term" value="C:very-low-density lipoprotein particle"/>
    <property type="evidence" value="ECO:0007669"/>
    <property type="project" value="TreeGrafter"/>
</dbReference>
<dbReference type="GO" id="GO:0008203">
    <property type="term" value="P:cholesterol metabolic process"/>
    <property type="evidence" value="ECO:0007669"/>
    <property type="project" value="UniProtKB-KW"/>
</dbReference>
<dbReference type="GO" id="GO:0005543">
    <property type="term" value="F:phospholipid binding"/>
    <property type="evidence" value="ECO:0007669"/>
    <property type="project" value="TreeGrafter"/>
</dbReference>
<name>A0A3Q0S2C1_AMPCI</name>
<dbReference type="Ensembl" id="ENSACIT00000016469.1">
    <property type="protein sequence ID" value="ENSACIP00000016048.1"/>
    <property type="gene ID" value="ENSACIG00000012460.1"/>
</dbReference>
<organism evidence="15 16">
    <name type="scientific">Amphilophus citrinellus</name>
    <name type="common">Midas cichlid</name>
    <name type="synonym">Cichlasoma citrinellum</name>
    <dbReference type="NCBI Taxonomy" id="61819"/>
    <lineage>
        <taxon>Eukaryota</taxon>
        <taxon>Metazoa</taxon>
        <taxon>Chordata</taxon>
        <taxon>Craniata</taxon>
        <taxon>Vertebrata</taxon>
        <taxon>Euteleostomi</taxon>
        <taxon>Actinopterygii</taxon>
        <taxon>Neopterygii</taxon>
        <taxon>Teleostei</taxon>
        <taxon>Neoteleostei</taxon>
        <taxon>Acanthomorphata</taxon>
        <taxon>Ovalentaria</taxon>
        <taxon>Cichlomorphae</taxon>
        <taxon>Cichliformes</taxon>
        <taxon>Cichlidae</taxon>
        <taxon>New World cichlids</taxon>
        <taxon>Cichlasomatinae</taxon>
        <taxon>Heroini</taxon>
        <taxon>Amphilophus</taxon>
    </lineage>
</organism>
<dbReference type="Gene3D" id="1.20.120.20">
    <property type="entry name" value="Apolipoprotein"/>
    <property type="match status" value="2"/>
</dbReference>
<comment type="subcellular location">
    <subcellularLocation>
        <location evidence="1">Secreted</location>
    </subcellularLocation>
</comment>
<dbReference type="InterPro" id="IPR000074">
    <property type="entry name" value="ApoA_E"/>
</dbReference>
<dbReference type="GO" id="GO:0034362">
    <property type="term" value="C:low-density lipoprotein particle"/>
    <property type="evidence" value="ECO:0007669"/>
    <property type="project" value="TreeGrafter"/>
</dbReference>
<dbReference type="GO" id="GO:0033700">
    <property type="term" value="P:phospholipid efflux"/>
    <property type="evidence" value="ECO:0007669"/>
    <property type="project" value="TreeGrafter"/>
</dbReference>
<evidence type="ECO:0000256" key="13">
    <source>
        <dbReference type="ARBA" id="ARBA00037506"/>
    </source>
</evidence>
<evidence type="ECO:0000256" key="14">
    <source>
        <dbReference type="SAM" id="SignalP"/>
    </source>
</evidence>
<dbReference type="GO" id="GO:0034364">
    <property type="term" value="C:high-density lipoprotein particle"/>
    <property type="evidence" value="ECO:0007669"/>
    <property type="project" value="UniProtKB-KW"/>
</dbReference>
<dbReference type="GO" id="GO:0042627">
    <property type="term" value="C:chylomicron"/>
    <property type="evidence" value="ECO:0007669"/>
    <property type="project" value="TreeGrafter"/>
</dbReference>
<dbReference type="InterPro" id="IPR050163">
    <property type="entry name" value="Apolipoprotein_A1/A4/E"/>
</dbReference>
<accession>A0A3Q0S2C1</accession>
<evidence type="ECO:0000313" key="15">
    <source>
        <dbReference type="Ensembl" id="ENSACIP00000016048.1"/>
    </source>
</evidence>
<evidence type="ECO:0000256" key="9">
    <source>
        <dbReference type="ARBA" id="ARBA00023055"/>
    </source>
</evidence>
<dbReference type="Proteomes" id="UP000261340">
    <property type="component" value="Unplaced"/>
</dbReference>
<dbReference type="Pfam" id="PF01442">
    <property type="entry name" value="Apolipoprotein"/>
    <property type="match status" value="1"/>
</dbReference>
<evidence type="ECO:0000256" key="7">
    <source>
        <dbReference type="ARBA" id="ARBA00022737"/>
    </source>
</evidence>
<keyword evidence="8" id="KW-0345">HDL</keyword>
<evidence type="ECO:0000256" key="6">
    <source>
        <dbReference type="ARBA" id="ARBA00022729"/>
    </source>
</evidence>
<keyword evidence="3" id="KW-0813">Transport</keyword>
<sequence length="263" mass="29868">MKFVALALALLLAVGSQAASLQADAPSQLAQIRSAVDVYMTQVKDGAIRSLDQLDGTPYNELKDILAKRLEELHTQIKTLQSSVSPMTDGFVSTVAESTAEFRNRIAADIEALKTELEPKRAHLREVIERHMEEYRNHLEPIVKEYYAKHTAEMEELRTKMEPIMAELREKIRTNVEETKNALTPIVDAVREKIATHVEQARALLAPYVEEYKEQFRQAYGRAQSVRAEDLTAMRERIQPLAADIKNKFQEIFGILAETFNKS</sequence>
<reference evidence="15" key="2">
    <citation type="submission" date="2025-09" db="UniProtKB">
        <authorList>
            <consortium name="Ensembl"/>
        </authorList>
    </citation>
    <scope>IDENTIFICATION</scope>
</reference>
<evidence type="ECO:0000256" key="11">
    <source>
        <dbReference type="ARBA" id="ARBA00023166"/>
    </source>
</evidence>
<keyword evidence="6 14" id="KW-0732">Signal</keyword>
<evidence type="ECO:0000313" key="16">
    <source>
        <dbReference type="Proteomes" id="UP000261340"/>
    </source>
</evidence>
<feature type="chain" id="PRO_5018724904" evidence="14">
    <location>
        <begin position="19"/>
        <end position="263"/>
    </location>
</feature>
<comment type="similarity">
    <text evidence="2">Belongs to the apolipoprotein A1/A4/E family.</text>
</comment>
<keyword evidence="11" id="KW-1207">Sterol metabolism</keyword>
<evidence type="ECO:0000256" key="2">
    <source>
        <dbReference type="ARBA" id="ARBA00008788"/>
    </source>
</evidence>
<dbReference type="AlphaFoldDB" id="A0A3Q0S2C1"/>
<keyword evidence="4" id="KW-0964">Secreted</keyword>
<protein>
    <submittedName>
        <fullName evidence="15">Apolipoprotein A-Ib</fullName>
    </submittedName>
</protein>
<keyword evidence="9" id="KW-0445">Lipid transport</keyword>
<keyword evidence="7" id="KW-0677">Repeat</keyword>
<keyword evidence="12" id="KW-0753">Steroid metabolism</keyword>
<keyword evidence="16" id="KW-1185">Reference proteome</keyword>
<dbReference type="GO" id="GO:0120020">
    <property type="term" value="F:cholesterol transfer activity"/>
    <property type="evidence" value="ECO:0007669"/>
    <property type="project" value="TreeGrafter"/>
</dbReference>
<dbReference type="GO" id="GO:0042157">
    <property type="term" value="P:lipoprotein metabolic process"/>
    <property type="evidence" value="ECO:0007669"/>
    <property type="project" value="InterPro"/>
</dbReference>
<reference evidence="15" key="1">
    <citation type="submission" date="2025-08" db="UniProtKB">
        <authorList>
            <consortium name="Ensembl"/>
        </authorList>
    </citation>
    <scope>IDENTIFICATION</scope>
</reference>
<dbReference type="OMA" id="HTAEMDE"/>
<dbReference type="GO" id="GO:0033344">
    <property type="term" value="P:cholesterol efflux"/>
    <property type="evidence" value="ECO:0007669"/>
    <property type="project" value="TreeGrafter"/>
</dbReference>
<dbReference type="STRING" id="61819.ENSACIP00000016048"/>
<keyword evidence="5" id="KW-0153">Cholesterol metabolism</keyword>
<dbReference type="GO" id="GO:0055090">
    <property type="term" value="P:acylglycerol homeostasis"/>
    <property type="evidence" value="ECO:0007669"/>
    <property type="project" value="TreeGrafter"/>
</dbReference>
<feature type="signal peptide" evidence="14">
    <location>
        <begin position="1"/>
        <end position="18"/>
    </location>
</feature>
<comment type="function">
    <text evidence="13">Participates in the reverse transport of cholesterol from tissues to the liver for excretion by promoting cholesterol efflux from tissues and by acting as a cofactor for the lecithin cholesterol acyltransferase (LCAT).</text>
</comment>
<dbReference type="SUPFAM" id="SSF58113">
    <property type="entry name" value="Apolipoprotein A-I"/>
    <property type="match status" value="1"/>
</dbReference>
<proteinExistence type="inferred from homology"/>
<evidence type="ECO:0000256" key="1">
    <source>
        <dbReference type="ARBA" id="ARBA00004613"/>
    </source>
</evidence>
<evidence type="ECO:0000256" key="10">
    <source>
        <dbReference type="ARBA" id="ARBA00023098"/>
    </source>
</evidence>
<evidence type="ECO:0000256" key="5">
    <source>
        <dbReference type="ARBA" id="ARBA00022548"/>
    </source>
</evidence>
<evidence type="ECO:0000256" key="4">
    <source>
        <dbReference type="ARBA" id="ARBA00022525"/>
    </source>
</evidence>
<dbReference type="PANTHER" id="PTHR18976">
    <property type="entry name" value="APOLIPOPROTEIN"/>
    <property type="match status" value="1"/>
</dbReference>
<evidence type="ECO:0000256" key="8">
    <source>
        <dbReference type="ARBA" id="ARBA00022850"/>
    </source>
</evidence>
<evidence type="ECO:0000256" key="12">
    <source>
        <dbReference type="ARBA" id="ARBA00023221"/>
    </source>
</evidence>
<dbReference type="GO" id="GO:1903561">
    <property type="term" value="C:extracellular vesicle"/>
    <property type="evidence" value="ECO:0007669"/>
    <property type="project" value="TreeGrafter"/>
</dbReference>
<dbReference type="GeneTree" id="ENSGT00950000182929"/>